<evidence type="ECO:0000259" key="1">
    <source>
        <dbReference type="Pfam" id="PF00004"/>
    </source>
</evidence>
<reference evidence="2 3" key="1">
    <citation type="submission" date="2024-09" db="EMBL/GenBank/DDBJ databases">
        <title>The Natural Products Discovery Center: Release of the First 8490 Sequenced Strains for Exploring Actinobacteria Biosynthetic Diversity.</title>
        <authorList>
            <person name="Kalkreuter E."/>
            <person name="Kautsar S.A."/>
            <person name="Yang D."/>
            <person name="Bader C.D."/>
            <person name="Teijaro C.N."/>
            <person name="Fluegel L."/>
            <person name="Davis C.M."/>
            <person name="Simpson J.R."/>
            <person name="Lauterbach L."/>
            <person name="Steele A.D."/>
            <person name="Gui C."/>
            <person name="Meng S."/>
            <person name="Li G."/>
            <person name="Viehrig K."/>
            <person name="Ye F."/>
            <person name="Su P."/>
            <person name="Kiefer A.F."/>
            <person name="Nichols A."/>
            <person name="Cepeda A.J."/>
            <person name="Yan W."/>
            <person name="Fan B."/>
            <person name="Jiang Y."/>
            <person name="Adhikari A."/>
            <person name="Zheng C.-J."/>
            <person name="Schuster L."/>
            <person name="Cowan T.M."/>
            <person name="Smanski M.J."/>
            <person name="Chevrette M.G."/>
            <person name="De Carvalho L.P.S."/>
            <person name="Shen B."/>
        </authorList>
    </citation>
    <scope>NUCLEOTIDE SEQUENCE [LARGE SCALE GENOMIC DNA]</scope>
    <source>
        <strain evidence="2 3">NPDC058328</strain>
    </source>
</reference>
<name>A0ABW6QGK0_9ACTN</name>
<dbReference type="Pfam" id="PF00004">
    <property type="entry name" value="AAA"/>
    <property type="match status" value="1"/>
</dbReference>
<comment type="caution">
    <text evidence="2">The sequence shown here is derived from an EMBL/GenBank/DDBJ whole genome shotgun (WGS) entry which is preliminary data.</text>
</comment>
<sequence>MEPTLPLFDEEPARPLADRLRPTRLAQRRLNSAILWGPPGVGKTTIARLLADGGNLAFEPVSATTPDAHPLTGTRAPDLALAGTSLFALLRADRCLLLDLTENGGLVKYARPGLHVHVADPLRSPAHFTEVRAVLIRPDGHIAWAGTDRDDAALAEELTAALAFTHRL</sequence>
<proteinExistence type="predicted"/>
<gene>
    <name evidence="2" type="ORF">ACFVZC_33455</name>
</gene>
<dbReference type="Pfam" id="PF21274">
    <property type="entry name" value="Rng_hyd_C"/>
    <property type="match status" value="1"/>
</dbReference>
<accession>A0ABW6QGK0</accession>
<feature type="domain" description="ATPase AAA-type core" evidence="1">
    <location>
        <begin position="34"/>
        <end position="63"/>
    </location>
</feature>
<protein>
    <submittedName>
        <fullName evidence="2">AAA family ATPase</fullName>
    </submittedName>
</protein>
<evidence type="ECO:0000313" key="3">
    <source>
        <dbReference type="Proteomes" id="UP001601627"/>
    </source>
</evidence>
<dbReference type="RefSeq" id="WP_388240655.1">
    <property type="nucleotide sequence ID" value="NZ_JBHVZQ010000052.1"/>
</dbReference>
<keyword evidence="3" id="KW-1185">Reference proteome</keyword>
<evidence type="ECO:0000313" key="2">
    <source>
        <dbReference type="EMBL" id="MFF1278241.1"/>
    </source>
</evidence>
<dbReference type="Gene3D" id="3.40.30.120">
    <property type="match status" value="1"/>
</dbReference>
<dbReference type="SUPFAM" id="SSF52540">
    <property type="entry name" value="P-loop containing nucleoside triphosphate hydrolases"/>
    <property type="match status" value="2"/>
</dbReference>
<dbReference type="Gene3D" id="3.40.50.300">
    <property type="entry name" value="P-loop containing nucleotide triphosphate hydrolases"/>
    <property type="match status" value="1"/>
</dbReference>
<dbReference type="InterPro" id="IPR027417">
    <property type="entry name" value="P-loop_NTPase"/>
</dbReference>
<dbReference type="Proteomes" id="UP001601627">
    <property type="component" value="Unassembled WGS sequence"/>
</dbReference>
<dbReference type="InterPro" id="IPR003959">
    <property type="entry name" value="ATPase_AAA_core"/>
</dbReference>
<organism evidence="2 3">
    <name type="scientific">Streptomyces marokkonensis</name>
    <dbReference type="NCBI Taxonomy" id="324855"/>
    <lineage>
        <taxon>Bacteria</taxon>
        <taxon>Bacillati</taxon>
        <taxon>Actinomycetota</taxon>
        <taxon>Actinomycetes</taxon>
        <taxon>Kitasatosporales</taxon>
        <taxon>Streptomycetaceae</taxon>
        <taxon>Streptomyces</taxon>
    </lineage>
</organism>
<dbReference type="EMBL" id="JBHVZQ010000052">
    <property type="protein sequence ID" value="MFF1278241.1"/>
    <property type="molecule type" value="Genomic_DNA"/>
</dbReference>